<dbReference type="SUPFAM" id="SSF53383">
    <property type="entry name" value="PLP-dependent transferases"/>
    <property type="match status" value="1"/>
</dbReference>
<dbReference type="PANTHER" id="PTHR43092">
    <property type="entry name" value="L-CYSTEINE DESULFHYDRASE"/>
    <property type="match status" value="1"/>
</dbReference>
<keyword evidence="1" id="KW-0663">Pyridoxal phosphate</keyword>
<dbReference type="InterPro" id="IPR015421">
    <property type="entry name" value="PyrdxlP-dep_Trfase_major"/>
</dbReference>
<keyword evidence="4" id="KW-1185">Reference proteome</keyword>
<evidence type="ECO:0000256" key="1">
    <source>
        <dbReference type="ARBA" id="ARBA00022898"/>
    </source>
</evidence>
<evidence type="ECO:0000259" key="2">
    <source>
        <dbReference type="Pfam" id="PF00266"/>
    </source>
</evidence>
<accession>A0ABP4WXR4</accession>
<proteinExistence type="predicted"/>
<organism evidence="3 4">
    <name type="scientific">Luedemannella helvata</name>
    <dbReference type="NCBI Taxonomy" id="349315"/>
    <lineage>
        <taxon>Bacteria</taxon>
        <taxon>Bacillati</taxon>
        <taxon>Actinomycetota</taxon>
        <taxon>Actinomycetes</taxon>
        <taxon>Micromonosporales</taxon>
        <taxon>Micromonosporaceae</taxon>
        <taxon>Luedemannella</taxon>
    </lineage>
</organism>
<dbReference type="PANTHER" id="PTHR43092:SF2">
    <property type="entry name" value="HERCYNYLCYSTEINE SULFOXIDE LYASE"/>
    <property type="match status" value="1"/>
</dbReference>
<evidence type="ECO:0000313" key="3">
    <source>
        <dbReference type="EMBL" id="GAA1762412.1"/>
    </source>
</evidence>
<dbReference type="RefSeq" id="WP_344083230.1">
    <property type="nucleotide sequence ID" value="NZ_BAAALS010000018.1"/>
</dbReference>
<dbReference type="InterPro" id="IPR015424">
    <property type="entry name" value="PyrdxlP-dep_Trfase"/>
</dbReference>
<evidence type="ECO:0000313" key="4">
    <source>
        <dbReference type="Proteomes" id="UP001500655"/>
    </source>
</evidence>
<dbReference type="Pfam" id="PF00266">
    <property type="entry name" value="Aminotran_5"/>
    <property type="match status" value="1"/>
</dbReference>
<comment type="caution">
    <text evidence="3">The sequence shown here is derived from an EMBL/GenBank/DDBJ whole genome shotgun (WGS) entry which is preliminary data.</text>
</comment>
<gene>
    <name evidence="3" type="ORF">GCM10009681_36900</name>
</gene>
<dbReference type="InterPro" id="IPR015422">
    <property type="entry name" value="PyrdxlP-dep_Trfase_small"/>
</dbReference>
<reference evidence="4" key="1">
    <citation type="journal article" date="2019" name="Int. J. Syst. Evol. Microbiol.">
        <title>The Global Catalogue of Microorganisms (GCM) 10K type strain sequencing project: providing services to taxonomists for standard genome sequencing and annotation.</title>
        <authorList>
            <consortium name="The Broad Institute Genomics Platform"/>
            <consortium name="The Broad Institute Genome Sequencing Center for Infectious Disease"/>
            <person name="Wu L."/>
            <person name="Ma J."/>
        </authorList>
    </citation>
    <scope>NUCLEOTIDE SEQUENCE [LARGE SCALE GENOMIC DNA]</scope>
    <source>
        <strain evidence="4">JCM 13249</strain>
    </source>
</reference>
<dbReference type="EMBL" id="BAAALS010000018">
    <property type="protein sequence ID" value="GAA1762412.1"/>
    <property type="molecule type" value="Genomic_DNA"/>
</dbReference>
<feature type="domain" description="Aminotransferase class V" evidence="2">
    <location>
        <begin position="44"/>
        <end position="336"/>
    </location>
</feature>
<name>A0ABP4WXR4_9ACTN</name>
<dbReference type="Gene3D" id="3.90.1150.10">
    <property type="entry name" value="Aspartate Aminotransferase, domain 1"/>
    <property type="match status" value="1"/>
</dbReference>
<sequence length="347" mass="36930">MATARQLADQIEADPLGKLGSTALAPRFRAICEQLCADLRLHPDHTVLTPNTTSASAALIASLPLAERDVVVVLDTEYASVMRGWQVRCHQAGARFVTVPVSLPFTGPEQLLANLDGAVAGGVTYLVASHISSSTAILFPLDEVGQWVAARGGRLLVDTAHTPGHVPAPVPGGPIAAVFGNVHKWYPAMRSVGLLSLAPDLVDIVRPAEVSLTWDCDDLTERFSWPGTFDPTPRLSVPAAIAQYTEWCEAGRLAACQRLADRTVTIMVALGATPTTSPEFMPPRMRAFFLDGVSVVDVKTALSAANIRAWVGSDAGGRTILRVATHVYNDAADLSLLGSTIKERLAR</sequence>
<dbReference type="Gene3D" id="3.40.640.10">
    <property type="entry name" value="Type I PLP-dependent aspartate aminotransferase-like (Major domain)"/>
    <property type="match status" value="1"/>
</dbReference>
<dbReference type="InterPro" id="IPR000192">
    <property type="entry name" value="Aminotrans_V_dom"/>
</dbReference>
<dbReference type="Proteomes" id="UP001500655">
    <property type="component" value="Unassembled WGS sequence"/>
</dbReference>
<protein>
    <recommendedName>
        <fullName evidence="2">Aminotransferase class V domain-containing protein</fullName>
    </recommendedName>
</protein>